<dbReference type="GeneID" id="63996842"/>
<feature type="chain" id="PRO_5032856175" evidence="1">
    <location>
        <begin position="29"/>
        <end position="164"/>
    </location>
</feature>
<dbReference type="EMBL" id="UFXL01000001">
    <property type="protein sequence ID" value="SUY74695.1"/>
    <property type="molecule type" value="Genomic_DNA"/>
</dbReference>
<accession>A0A8B4S019</accession>
<evidence type="ECO:0000259" key="2">
    <source>
        <dbReference type="Pfam" id="PF03724"/>
    </source>
</evidence>
<feature type="signal peptide" evidence="1">
    <location>
        <begin position="1"/>
        <end position="28"/>
    </location>
</feature>
<keyword evidence="1" id="KW-0732">Signal</keyword>
<evidence type="ECO:0000313" key="4">
    <source>
        <dbReference type="Proteomes" id="UP000255070"/>
    </source>
</evidence>
<dbReference type="Pfam" id="PF03724">
    <property type="entry name" value="META"/>
    <property type="match status" value="1"/>
</dbReference>
<reference evidence="3 4" key="1">
    <citation type="submission" date="2018-06" db="EMBL/GenBank/DDBJ databases">
        <authorList>
            <consortium name="Pathogen Informatics"/>
            <person name="Doyle S."/>
        </authorList>
    </citation>
    <scope>NUCLEOTIDE SEQUENCE [LARGE SCALE GENOMIC DNA]</scope>
    <source>
        <strain evidence="3 4">NCTC10698</strain>
    </source>
</reference>
<dbReference type="Gene3D" id="2.40.128.270">
    <property type="match status" value="1"/>
</dbReference>
<gene>
    <name evidence="3" type="ORF">NCTC10698_00755</name>
</gene>
<dbReference type="Proteomes" id="UP000255070">
    <property type="component" value="Unassembled WGS sequence"/>
</dbReference>
<organism evidence="3 4">
    <name type="scientific">Comamonas testosteroni</name>
    <name type="common">Pseudomonas testosteroni</name>
    <dbReference type="NCBI Taxonomy" id="285"/>
    <lineage>
        <taxon>Bacteria</taxon>
        <taxon>Pseudomonadati</taxon>
        <taxon>Pseudomonadota</taxon>
        <taxon>Betaproteobacteria</taxon>
        <taxon>Burkholderiales</taxon>
        <taxon>Comamonadaceae</taxon>
        <taxon>Comamonas</taxon>
    </lineage>
</organism>
<dbReference type="PANTHER" id="PTHR35535:SF1">
    <property type="entry name" value="HEAT SHOCK PROTEIN HSLJ"/>
    <property type="match status" value="1"/>
</dbReference>
<comment type="caution">
    <text evidence="3">The sequence shown here is derived from an EMBL/GenBank/DDBJ whole genome shotgun (WGS) entry which is preliminary data.</text>
</comment>
<evidence type="ECO:0000313" key="3">
    <source>
        <dbReference type="EMBL" id="SUY74695.1"/>
    </source>
</evidence>
<name>A0A8B4S019_COMTE</name>
<sequence length="164" mass="17592">MHVTSTFGGFLRPALAALGMLWALTGCAAEVQPSAGVSESEAMTAEPAPLLNTYWKLVQLGDGPHVSAYDNQPEPHLVLETGSGRFHGAGGCNRLRGSYSLDGRWLRFSAVGGTRMACVQGMRREQLLLATLAQVRSYAVQGQKLVLSDAEGRVLLRFEAVYLG</sequence>
<protein>
    <submittedName>
        <fullName evidence="3">META domain</fullName>
    </submittedName>
</protein>
<dbReference type="InterPro" id="IPR038670">
    <property type="entry name" value="HslJ-like_sf"/>
</dbReference>
<dbReference type="AlphaFoldDB" id="A0A8B4S019"/>
<proteinExistence type="predicted"/>
<evidence type="ECO:0000256" key="1">
    <source>
        <dbReference type="SAM" id="SignalP"/>
    </source>
</evidence>
<dbReference type="RefSeq" id="WP_003072569.1">
    <property type="nucleotide sequence ID" value="NZ_BBJZ01000016.1"/>
</dbReference>
<keyword evidence="4" id="KW-1185">Reference proteome</keyword>
<dbReference type="InterPro" id="IPR053147">
    <property type="entry name" value="Hsp_HslJ-like"/>
</dbReference>
<feature type="domain" description="DUF306" evidence="2">
    <location>
        <begin position="48"/>
        <end position="159"/>
    </location>
</feature>
<dbReference type="PANTHER" id="PTHR35535">
    <property type="entry name" value="HEAT SHOCK PROTEIN HSLJ"/>
    <property type="match status" value="1"/>
</dbReference>
<dbReference type="InterPro" id="IPR005184">
    <property type="entry name" value="DUF306_Meta_HslJ"/>
</dbReference>